<dbReference type="Gene3D" id="3.80.10.10">
    <property type="entry name" value="Ribonuclease Inhibitor"/>
    <property type="match status" value="2"/>
</dbReference>
<dbReference type="Pfam" id="PF23559">
    <property type="entry name" value="WHD_DRP"/>
    <property type="match status" value="1"/>
</dbReference>
<reference evidence="11 12" key="1">
    <citation type="submission" date="2012-08" db="EMBL/GenBank/DDBJ databases">
        <title>Oryza genome evolution.</title>
        <authorList>
            <person name="Wing R.A."/>
        </authorList>
    </citation>
    <scope>NUCLEOTIDE SEQUENCE</scope>
</reference>
<evidence type="ECO:0000256" key="3">
    <source>
        <dbReference type="ARBA" id="ARBA00022737"/>
    </source>
</evidence>
<dbReference type="Gene3D" id="3.40.50.300">
    <property type="entry name" value="P-loop containing nucleotide triphosphate hydrolases"/>
    <property type="match status" value="1"/>
</dbReference>
<dbReference type="SUPFAM" id="SSF52540">
    <property type="entry name" value="P-loop containing nucleoside triphosphate hydrolases"/>
    <property type="match status" value="2"/>
</dbReference>
<accession>A0A0D9XU00</accession>
<dbReference type="Gene3D" id="1.20.5.4130">
    <property type="match status" value="1"/>
</dbReference>
<keyword evidence="4" id="KW-0547">Nucleotide-binding</keyword>
<evidence type="ECO:0000256" key="2">
    <source>
        <dbReference type="ARBA" id="ARBA00022614"/>
    </source>
</evidence>
<dbReference type="Gramene" id="LPERR11G15700.1">
    <property type="protein sequence ID" value="LPERR11G15700.1"/>
    <property type="gene ID" value="LPERR11G15700"/>
</dbReference>
<keyword evidence="6" id="KW-0175">Coiled coil</keyword>
<proteinExistence type="inferred from homology"/>
<evidence type="ECO:0000256" key="1">
    <source>
        <dbReference type="ARBA" id="ARBA00008894"/>
    </source>
</evidence>
<evidence type="ECO:0000313" key="11">
    <source>
        <dbReference type="EnsemblPlants" id="LPERR11G15700.1"/>
    </source>
</evidence>
<dbReference type="InterPro" id="IPR038005">
    <property type="entry name" value="RX-like_CC"/>
</dbReference>
<name>A0A0D9XU00_9ORYZ</name>
<dbReference type="Pfam" id="PF23598">
    <property type="entry name" value="LRR_14"/>
    <property type="match status" value="2"/>
</dbReference>
<evidence type="ECO:0000259" key="10">
    <source>
        <dbReference type="Pfam" id="PF23598"/>
    </source>
</evidence>
<evidence type="ECO:0000259" key="8">
    <source>
        <dbReference type="Pfam" id="PF18052"/>
    </source>
</evidence>
<keyword evidence="3" id="KW-0677">Repeat</keyword>
<evidence type="ECO:0000256" key="4">
    <source>
        <dbReference type="ARBA" id="ARBA00022741"/>
    </source>
</evidence>
<evidence type="ECO:0000256" key="6">
    <source>
        <dbReference type="ARBA" id="ARBA00023054"/>
    </source>
</evidence>
<dbReference type="SUPFAM" id="SSF52058">
    <property type="entry name" value="L domain-like"/>
    <property type="match status" value="2"/>
</dbReference>
<protein>
    <recommendedName>
        <fullName evidence="13">NB-ARC domain-containing protein</fullName>
    </recommendedName>
</protein>
<dbReference type="GO" id="GO:0043531">
    <property type="term" value="F:ADP binding"/>
    <property type="evidence" value="ECO:0007669"/>
    <property type="project" value="InterPro"/>
</dbReference>
<dbReference type="InterPro" id="IPR055414">
    <property type="entry name" value="LRR_R13L4/SHOC2-like"/>
</dbReference>
<reference evidence="12" key="2">
    <citation type="submission" date="2013-12" db="EMBL/GenBank/DDBJ databases">
        <authorList>
            <person name="Yu Y."/>
            <person name="Lee S."/>
            <person name="de Baynast K."/>
            <person name="Wissotski M."/>
            <person name="Liu L."/>
            <person name="Talag J."/>
            <person name="Goicoechea J."/>
            <person name="Angelova A."/>
            <person name="Jetty R."/>
            <person name="Kudrna D."/>
            <person name="Golser W."/>
            <person name="Rivera L."/>
            <person name="Zhang J."/>
            <person name="Wing R."/>
        </authorList>
    </citation>
    <scope>NUCLEOTIDE SEQUENCE</scope>
</reference>
<feature type="domain" description="Disease resistance R13L4/SHOC-2-like LRR" evidence="10">
    <location>
        <begin position="421"/>
        <end position="725"/>
    </location>
</feature>
<feature type="domain" description="Disease resistance N-terminal" evidence="8">
    <location>
        <begin position="810"/>
        <end position="893"/>
    </location>
</feature>
<keyword evidence="12" id="KW-1185">Reference proteome</keyword>
<feature type="domain" description="Disease resistance protein winged helix" evidence="9">
    <location>
        <begin position="1189"/>
        <end position="1238"/>
    </location>
</feature>
<dbReference type="PRINTS" id="PR00364">
    <property type="entry name" value="DISEASERSIST"/>
</dbReference>
<dbReference type="STRING" id="77586.A0A0D9XU00"/>
<evidence type="ECO:0000256" key="5">
    <source>
        <dbReference type="ARBA" id="ARBA00022821"/>
    </source>
</evidence>
<dbReference type="Proteomes" id="UP000032180">
    <property type="component" value="Chromosome 11"/>
</dbReference>
<dbReference type="InterPro" id="IPR044974">
    <property type="entry name" value="Disease_R_plants"/>
</dbReference>
<dbReference type="InterPro" id="IPR032675">
    <property type="entry name" value="LRR_dom_sf"/>
</dbReference>
<dbReference type="InterPro" id="IPR002182">
    <property type="entry name" value="NB-ARC"/>
</dbReference>
<dbReference type="Pfam" id="PF18052">
    <property type="entry name" value="Rx_N"/>
    <property type="match status" value="1"/>
</dbReference>
<dbReference type="InterPro" id="IPR027417">
    <property type="entry name" value="P-loop_NTPase"/>
</dbReference>
<dbReference type="CDD" id="cd14798">
    <property type="entry name" value="RX-CC_like"/>
    <property type="match status" value="1"/>
</dbReference>
<keyword evidence="5" id="KW-0611">Plant defense</keyword>
<evidence type="ECO:0000313" key="12">
    <source>
        <dbReference type="Proteomes" id="UP000032180"/>
    </source>
</evidence>
<dbReference type="PANTHER" id="PTHR23155:SF957">
    <property type="entry name" value="OS11G0606800 PROTEIN"/>
    <property type="match status" value="1"/>
</dbReference>
<feature type="domain" description="NB-ARC" evidence="7">
    <location>
        <begin position="980"/>
        <end position="1165"/>
    </location>
</feature>
<dbReference type="EnsemblPlants" id="LPERR11G15700.1">
    <property type="protein sequence ID" value="LPERR11G15700.1"/>
    <property type="gene ID" value="LPERR11G15700"/>
</dbReference>
<feature type="domain" description="NB-ARC" evidence="7">
    <location>
        <begin position="61"/>
        <end position="134"/>
    </location>
</feature>
<evidence type="ECO:0000259" key="9">
    <source>
        <dbReference type="Pfam" id="PF23559"/>
    </source>
</evidence>
<dbReference type="GO" id="GO:0098542">
    <property type="term" value="P:defense response to other organism"/>
    <property type="evidence" value="ECO:0007669"/>
    <property type="project" value="TreeGrafter"/>
</dbReference>
<dbReference type="eggNOG" id="KOG4658">
    <property type="taxonomic scope" value="Eukaryota"/>
</dbReference>
<evidence type="ECO:0008006" key="13">
    <source>
        <dbReference type="Google" id="ProtNLM"/>
    </source>
</evidence>
<dbReference type="InterPro" id="IPR058922">
    <property type="entry name" value="WHD_DRP"/>
</dbReference>
<comment type="similarity">
    <text evidence="1">Belongs to the disease resistance NB-LRR family.</text>
</comment>
<feature type="domain" description="Disease resistance R13L4/SHOC-2-like LRR" evidence="10">
    <location>
        <begin position="1290"/>
        <end position="1661"/>
    </location>
</feature>
<organism evidence="11 12">
    <name type="scientific">Leersia perrieri</name>
    <dbReference type="NCBI Taxonomy" id="77586"/>
    <lineage>
        <taxon>Eukaryota</taxon>
        <taxon>Viridiplantae</taxon>
        <taxon>Streptophyta</taxon>
        <taxon>Embryophyta</taxon>
        <taxon>Tracheophyta</taxon>
        <taxon>Spermatophyta</taxon>
        <taxon>Magnoliopsida</taxon>
        <taxon>Liliopsida</taxon>
        <taxon>Poales</taxon>
        <taxon>Poaceae</taxon>
        <taxon>BOP clade</taxon>
        <taxon>Oryzoideae</taxon>
        <taxon>Oryzeae</taxon>
        <taxon>Oryzinae</taxon>
        <taxon>Leersia</taxon>
    </lineage>
</organism>
<dbReference type="InterPro" id="IPR041118">
    <property type="entry name" value="Rx_N"/>
</dbReference>
<dbReference type="HOGENOM" id="CLU_241915_0_0_1"/>
<dbReference type="PANTHER" id="PTHR23155">
    <property type="entry name" value="DISEASE RESISTANCE PROTEIN RP"/>
    <property type="match status" value="1"/>
</dbReference>
<keyword evidence="2" id="KW-0433">Leucine-rich repeat</keyword>
<evidence type="ECO:0000259" key="7">
    <source>
        <dbReference type="Pfam" id="PF00931"/>
    </source>
</evidence>
<sequence length="1668" mass="188572">MGGEVIDIIVNVARRQHGAWGRRGRCCRRYVRGWSLSTRQEAAGRGSSAASGYWIHRHASVQGYLILVDDICKDSDWETIKGAFPANYCGSRLLFTTRNELKAGWFLSNYDGTMHKMKPLNDSYSERLLRIKAFDSMDYCPPDNLKILCDEILKKCRGIPLFITSMAEWLKQHQNSHNSFAVPTAEQVRLLFKQFDQKLSFNYSDELSPALCLSMFPHGYVFDKDHFAMKWLEEGLAGIRSGIRLDTEQAKMSFTEMVDKNIISPVSESCGLNLDEDELCQWQVNPFMLNFLASKAAEKGFVFTSSTLASATAGGNKIQKARRLALHHPHPQLSEMLKQMDLSHTRSLLISGAIDRLTIPLGKFAYLVVLDLHGWENLKDDDLLQICKMFFLTYLSIRCTSISKLPPQIKQLRILSTLDISHTHIRELPLELCELHCLNMLDLRATKISQLPEQIGRLSYRLRTLLIGGHGIINSNETVVVIKIPHSLMTVLVLNTLATVDLSDCPASFVEVIGRQGSLEVIAITWPFNQCTDEAYQDALRSSIQRWLRLRSLTIHCGFGSSMEFLDSLNNPPKNLHKLKVTAGRFVNVPQWIKWLQHLAFLQIIVCKLEPDDVKILECLRGLKCLVLGLESVPKEEIVIESDGFSWLERFSLDCPVPWLTFKQGTMPRLMYLELKICSGPANQVNTVPSGLTNLPRIKEVVICYSRWCRNSSSVKMTVEAKITEKQNKMLIMERMWPQSVPPSLQSKRAYSLLISCHSPLSFSFEYRTLILINPSQTIPLPLAFGNGKVYWHYHGIISMELAVGASDDALRSLLGKLGGLLAQEYTLISGVRSEIQYMNDELASMRAFLRSLERSTDDHDEQTKDWVEQVRDIAYDIEDCVDDFSHRLGCQPRGEGILARLRRAWYVMETLWARRNIATKVIDLKNRAQDVGERRTRYGVRDPDRDAIKGSRTVHSYDATDRPQPPPQLVGTTEPIGMEDAIAKLGPWLTSGEEEQRPMRILAIVGFGGLGKTTLALALHRRFGEKFDSRASVQASQKLNLPSLLRSILKQVMPQAPEQKHHKNGSSDSHLDNIEELNDNKQLREKLKTHLDKKRYLLLIDDVWSVSAWENIWVSLPKNTNGSTIVVTTRFKSVAEACCRQQVGCIHILERLPADKSRTLFKRIIGGVDPSPNKFEEIKGKILKKCGGFIAEKHGKTVEEVAEDYFNEIISRNIVRPVDHSSNGKVKTCQVHDMILEYILSKSSEENFITVVGGHWVTPTPSNKVRRLSLHSSDPDHAKAAIESMNLSHVRSLTAFDSLDRLPSFSFKFRILQVLDLEGCKGLHASQLDKICKMFHLKYLSLRKAYIKKLPSDIGRLQYLETLDIRETNVRELPASAIRLQHMAHLLCGNKSTGLALRFTEGIAKMVALQTLSGIEITKSSIVALIDMHNLTKLKKLSIYNLTDFNIVSQRYDDLLSAIEYLSGCSLKSLIINDGFTGFVESMVSISTPPKYIRSLELSGKLPQVPGWIKELENLEKLTLSLTSLTTDGLLVLSQLPSLFSLTFSVNAEIQDNSIIKVLQKNVMDSGGKIFVQEGGFDSLKLLRFSAPVMPPLSFLERTMTNLQRVELRFKILEGIYGVENLESLQQVHLRVSQQASESTMVKVSDIRSSVTMHPRKPTMVVDQYYD</sequence>
<reference evidence="11" key="3">
    <citation type="submission" date="2015-04" db="UniProtKB">
        <authorList>
            <consortium name="EnsemblPlants"/>
        </authorList>
    </citation>
    <scope>IDENTIFICATION</scope>
</reference>
<dbReference type="Pfam" id="PF00931">
    <property type="entry name" value="NB-ARC"/>
    <property type="match status" value="2"/>
</dbReference>